<dbReference type="AlphaFoldDB" id="A0ABD3DLN7"/>
<dbReference type="InterPro" id="IPR001810">
    <property type="entry name" value="F-box_dom"/>
</dbReference>
<evidence type="ECO:0000259" key="1">
    <source>
        <dbReference type="Pfam" id="PF00646"/>
    </source>
</evidence>
<reference evidence="4" key="1">
    <citation type="journal article" date="2024" name="IScience">
        <title>Strigolactones Initiate the Formation of Haustorium-like Structures in Castilleja.</title>
        <authorList>
            <person name="Buerger M."/>
            <person name="Peterson D."/>
            <person name="Chory J."/>
        </authorList>
    </citation>
    <scope>NUCLEOTIDE SEQUENCE [LARGE SCALE GENOMIC DNA]</scope>
</reference>
<protein>
    <recommendedName>
        <fullName evidence="5">F-box domain-containing protein</fullName>
    </recommendedName>
</protein>
<dbReference type="PANTHER" id="PTHR35546:SF115">
    <property type="entry name" value="F-BOX DOMAIN-CONTAINING PROTEIN"/>
    <property type="match status" value="1"/>
</dbReference>
<dbReference type="InterPro" id="IPR036047">
    <property type="entry name" value="F-box-like_dom_sf"/>
</dbReference>
<dbReference type="Pfam" id="PF08268">
    <property type="entry name" value="FBA_3"/>
    <property type="match status" value="1"/>
</dbReference>
<proteinExistence type="predicted"/>
<comment type="caution">
    <text evidence="3">The sequence shown here is derived from an EMBL/GenBank/DDBJ whole genome shotgun (WGS) entry which is preliminary data.</text>
</comment>
<name>A0ABD3DLN7_9LAMI</name>
<evidence type="ECO:0000259" key="2">
    <source>
        <dbReference type="Pfam" id="PF08268"/>
    </source>
</evidence>
<feature type="domain" description="F-box associated beta-propeller type 3" evidence="2">
    <location>
        <begin position="145"/>
        <end position="278"/>
    </location>
</feature>
<dbReference type="InterPro" id="IPR055290">
    <property type="entry name" value="At3g26010-like"/>
</dbReference>
<dbReference type="InterPro" id="IPR017451">
    <property type="entry name" value="F-box-assoc_interact_dom"/>
</dbReference>
<dbReference type="Pfam" id="PF00646">
    <property type="entry name" value="F-box"/>
    <property type="match status" value="1"/>
</dbReference>
<evidence type="ECO:0000313" key="3">
    <source>
        <dbReference type="EMBL" id="KAL3643190.1"/>
    </source>
</evidence>
<dbReference type="SUPFAM" id="SSF81383">
    <property type="entry name" value="F-box domain"/>
    <property type="match status" value="1"/>
</dbReference>
<evidence type="ECO:0000313" key="4">
    <source>
        <dbReference type="Proteomes" id="UP001632038"/>
    </source>
</evidence>
<dbReference type="PANTHER" id="PTHR35546">
    <property type="entry name" value="F-BOX PROTEIN INTERACTION DOMAIN PROTEIN-RELATED"/>
    <property type="match status" value="1"/>
</dbReference>
<accession>A0ABD3DLN7</accession>
<evidence type="ECO:0008006" key="5">
    <source>
        <dbReference type="Google" id="ProtNLM"/>
    </source>
</evidence>
<dbReference type="Proteomes" id="UP001632038">
    <property type="component" value="Unassembled WGS sequence"/>
</dbReference>
<dbReference type="EMBL" id="JAVIJP010000016">
    <property type="protein sequence ID" value="KAL3643190.1"/>
    <property type="molecule type" value="Genomic_DNA"/>
</dbReference>
<organism evidence="3 4">
    <name type="scientific">Castilleja foliolosa</name>
    <dbReference type="NCBI Taxonomy" id="1961234"/>
    <lineage>
        <taxon>Eukaryota</taxon>
        <taxon>Viridiplantae</taxon>
        <taxon>Streptophyta</taxon>
        <taxon>Embryophyta</taxon>
        <taxon>Tracheophyta</taxon>
        <taxon>Spermatophyta</taxon>
        <taxon>Magnoliopsida</taxon>
        <taxon>eudicotyledons</taxon>
        <taxon>Gunneridae</taxon>
        <taxon>Pentapetalae</taxon>
        <taxon>asterids</taxon>
        <taxon>lamiids</taxon>
        <taxon>Lamiales</taxon>
        <taxon>Orobanchaceae</taxon>
        <taxon>Pedicularideae</taxon>
        <taxon>Castillejinae</taxon>
        <taxon>Castilleja</taxon>
    </lineage>
</organism>
<sequence length="434" mass="50050">MIILAISFMSNDIFNSFLISTTKMQKSAEIVASNEHLLIEILLRMPVKPLFRFKSVSTQWLHLISSQYFSKNHTLKNPNPSNSGLLHHNHQYITYISPIQNPDSRRSFGPEPVLDFLKLPPLFSCTKLLTSCNGLLLYLLVTSPHVNDNSDIIYIVCNPTTKKSNPLPYIEDLAKRPIVNMDLAFDPQLSLNYKVVCTRYSSPSTGSDFDIQIFSSETGSWKICQGPFKSFRAGMLFQSGVYWNKRIHYIDSWDDDVIYFDLEDETLKALKMPAAQSEVNTMMRRSWYLERSGGYLHLLDIEMNITRASYIGIYELLEDYSGWVLRFRVDLSVMESTFPRMVQYVDACPFLEGSDERGRVGGYYTYWLLGLVRMGGEDDENVGFELILSMPNRIMCYNVRSGDCKEVVYYRDDRDRRGYDWNNVVGYVDTLSPV</sequence>
<feature type="domain" description="F-box" evidence="1">
    <location>
        <begin position="35"/>
        <end position="70"/>
    </location>
</feature>
<keyword evidence="4" id="KW-1185">Reference proteome</keyword>
<dbReference type="NCBIfam" id="TIGR01640">
    <property type="entry name" value="F_box_assoc_1"/>
    <property type="match status" value="1"/>
</dbReference>
<dbReference type="InterPro" id="IPR013187">
    <property type="entry name" value="F-box-assoc_dom_typ3"/>
</dbReference>
<gene>
    <name evidence="3" type="ORF">CASFOL_014005</name>
</gene>